<reference evidence="16 17" key="1">
    <citation type="journal article" date="2021" name="Cell">
        <title>Tracing the genetic footprints of vertebrate landing in non-teleost ray-finned fishes.</title>
        <authorList>
            <person name="Bi X."/>
            <person name="Wang K."/>
            <person name="Yang L."/>
            <person name="Pan H."/>
            <person name="Jiang H."/>
            <person name="Wei Q."/>
            <person name="Fang M."/>
            <person name="Yu H."/>
            <person name="Zhu C."/>
            <person name="Cai Y."/>
            <person name="He Y."/>
            <person name="Gan X."/>
            <person name="Zeng H."/>
            <person name="Yu D."/>
            <person name="Zhu Y."/>
            <person name="Jiang H."/>
            <person name="Qiu Q."/>
            <person name="Yang H."/>
            <person name="Zhang Y.E."/>
            <person name="Wang W."/>
            <person name="Zhu M."/>
            <person name="He S."/>
            <person name="Zhang G."/>
        </authorList>
    </citation>
    <scope>NUCLEOTIDE SEQUENCE [LARGE SCALE GENOMIC DNA]</scope>
    <source>
        <strain evidence="16">Bchr_013</strain>
    </source>
</reference>
<comment type="similarity">
    <text evidence="2">Belongs to the krueppel C2H2-type zinc-finger protein family.</text>
</comment>
<gene>
    <name evidence="16" type="primary">Znf16</name>
    <name evidence="16" type="ORF">GTO96_0004300</name>
</gene>
<dbReference type="PANTHER" id="PTHR19818">
    <property type="entry name" value="ZINC FINGER PROTEIN ZIC AND GLI"/>
    <property type="match status" value="1"/>
</dbReference>
<feature type="domain" description="C2H2-type" evidence="15">
    <location>
        <begin position="681"/>
        <end position="708"/>
    </location>
</feature>
<keyword evidence="10" id="KW-0238">DNA-binding</keyword>
<keyword evidence="5" id="KW-0677">Repeat</keyword>
<feature type="non-terminal residue" evidence="16">
    <location>
        <position position="761"/>
    </location>
</feature>
<feature type="domain" description="C2H2-type" evidence="15">
    <location>
        <begin position="597"/>
        <end position="624"/>
    </location>
</feature>
<feature type="domain" description="C2H2-type" evidence="15">
    <location>
        <begin position="737"/>
        <end position="761"/>
    </location>
</feature>
<name>A0A8X8BWI0_POLSE</name>
<keyword evidence="7" id="KW-0862">Zinc</keyword>
<dbReference type="FunFam" id="3.30.160.60:FF:000247">
    <property type="entry name" value="Zinc finger protein 236"/>
    <property type="match status" value="1"/>
</dbReference>
<keyword evidence="11" id="KW-0804">Transcription</keyword>
<comment type="function">
    <text evidence="1">May be involved in transcriptional regulation.</text>
</comment>
<proteinExistence type="inferred from homology"/>
<evidence type="ECO:0000256" key="9">
    <source>
        <dbReference type="ARBA" id="ARBA00023015"/>
    </source>
</evidence>
<dbReference type="PANTHER" id="PTHR19818:SF158">
    <property type="entry name" value="C2H2-TYPE DOMAIN-CONTAINING PROTEIN-RELATED"/>
    <property type="match status" value="1"/>
</dbReference>
<keyword evidence="17" id="KW-1185">Reference proteome</keyword>
<dbReference type="PROSITE" id="PS00028">
    <property type="entry name" value="ZINC_FINGER_C2H2_1"/>
    <property type="match status" value="9"/>
</dbReference>
<feature type="domain" description="C2H2-type" evidence="15">
    <location>
        <begin position="709"/>
        <end position="736"/>
    </location>
</feature>
<dbReference type="GO" id="GO:0000978">
    <property type="term" value="F:RNA polymerase II cis-regulatory region sequence-specific DNA binding"/>
    <property type="evidence" value="ECO:0007669"/>
    <property type="project" value="TreeGrafter"/>
</dbReference>
<dbReference type="FunFam" id="3.30.160.60:FF:001485">
    <property type="entry name" value="Krueppel-related zinc finger protein"/>
    <property type="match status" value="1"/>
</dbReference>
<keyword evidence="12" id="KW-0539">Nucleus</keyword>
<dbReference type="Proteomes" id="UP000886611">
    <property type="component" value="Unassembled WGS sequence"/>
</dbReference>
<protein>
    <submittedName>
        <fullName evidence="16">ZNF16 protein</fullName>
    </submittedName>
</protein>
<dbReference type="FunFam" id="3.30.160.60:FF:000759">
    <property type="entry name" value="zinc finger protein 16"/>
    <property type="match status" value="1"/>
</dbReference>
<feature type="domain" description="C2H2-type" evidence="15">
    <location>
        <begin position="479"/>
        <end position="510"/>
    </location>
</feature>
<dbReference type="GO" id="GO:0000981">
    <property type="term" value="F:DNA-binding transcription factor activity, RNA polymerase II-specific"/>
    <property type="evidence" value="ECO:0007669"/>
    <property type="project" value="TreeGrafter"/>
</dbReference>
<feature type="domain" description="C2H2-type" evidence="15">
    <location>
        <begin position="513"/>
        <end position="540"/>
    </location>
</feature>
<keyword evidence="9" id="KW-0805">Transcription regulation</keyword>
<evidence type="ECO:0000256" key="14">
    <source>
        <dbReference type="SAM" id="MobiDB-lite"/>
    </source>
</evidence>
<evidence type="ECO:0000256" key="13">
    <source>
        <dbReference type="PROSITE-ProRule" id="PRU00042"/>
    </source>
</evidence>
<feature type="region of interest" description="Disordered" evidence="14">
    <location>
        <begin position="103"/>
        <end position="163"/>
    </location>
</feature>
<dbReference type="GO" id="GO:0008270">
    <property type="term" value="F:zinc ion binding"/>
    <property type="evidence" value="ECO:0007669"/>
    <property type="project" value="UniProtKB-KW"/>
</dbReference>
<evidence type="ECO:0000259" key="15">
    <source>
        <dbReference type="PROSITE" id="PS50157"/>
    </source>
</evidence>
<evidence type="ECO:0000256" key="1">
    <source>
        <dbReference type="ARBA" id="ARBA00003767"/>
    </source>
</evidence>
<keyword evidence="3" id="KW-1017">Isopeptide bond</keyword>
<dbReference type="GO" id="GO:0045944">
    <property type="term" value="P:positive regulation of transcription by RNA polymerase II"/>
    <property type="evidence" value="ECO:0007669"/>
    <property type="project" value="UniProtKB-ARBA"/>
</dbReference>
<evidence type="ECO:0000256" key="11">
    <source>
        <dbReference type="ARBA" id="ARBA00023163"/>
    </source>
</evidence>
<organism evidence="16 17">
    <name type="scientific">Polypterus senegalus</name>
    <name type="common">Senegal bichir</name>
    <dbReference type="NCBI Taxonomy" id="55291"/>
    <lineage>
        <taxon>Eukaryota</taxon>
        <taxon>Metazoa</taxon>
        <taxon>Chordata</taxon>
        <taxon>Craniata</taxon>
        <taxon>Vertebrata</taxon>
        <taxon>Euteleostomi</taxon>
        <taxon>Actinopterygii</taxon>
        <taxon>Polypteriformes</taxon>
        <taxon>Polypteridae</taxon>
        <taxon>Polypterus</taxon>
    </lineage>
</organism>
<sequence length="761" mass="86439">MYDRWELDIKDRTLEAAQKRNELLVAELKNRKEKEELLIALQKVQADSGPQSEGRRKRSDKKDPLYPMLSSPTLYPQPLPPPHSIIAPMSPVVTDAPATDDFFDEQYQCDPSSLTDPDDETDGLLLGAMGGCSNSHKKPSISQRTRSKTLQDKSPENFTPFKSPKPLAPTFSCPLIEVPYPWLNPTQPPGNNNPTTVMIHRNWDIQELRDVLSELPDLKVIGGLKFVEQVQQLDNIYKPSEAEWTQVLRRKMGTTWATVNHGQHNGVQWQWNEELPRGQNNEGPFLAQWEPVKTAIAAKYKKGTDWSLISAAKQKKDETVDEWAHRIQDLMTNHSGLDSPDDRNKAAVPPFVSGLRSYIQNKVSLRAPPMDTGGGLKIPPSIKTENPEWASVTANEDQKRVHPRQPLCFQEGLMDAQDTSVNNQGKGEESHAELDALVKQEDFGLESDLYAEHIDQLGHVHVVEDGKLELDTDEEFPAFTCVYCEISFMNEQLLREHLEDTHLDHVGSSETPYRCTECGECFTRVGYFRQHQRIHKQDRPYCCPHCGKRFGKSGNLKTHLRIHTGETPFDCLECGRRFKESGALKKHQLIHSGETPFPCTECGKSFRRKGDLKKHQRIHTGETPYLCTDCGKGFSESGALRKHQRIHTGETPYSCDDCGKSFKSKDVLKKHQRIHTGETPYSCSDCGRSFSQSSTLKIHRRIHTGETPYPCSECGKCFRRSGDLKSHKRIHTGETPYRCTSCNKCFTYLYQLKMHTCDSHM</sequence>
<dbReference type="FunFam" id="3.30.160.60:FF:000358">
    <property type="entry name" value="zinc finger protein 24"/>
    <property type="match status" value="1"/>
</dbReference>
<feature type="non-terminal residue" evidence="16">
    <location>
        <position position="1"/>
    </location>
</feature>
<dbReference type="SUPFAM" id="SSF57667">
    <property type="entry name" value="beta-beta-alpha zinc fingers"/>
    <property type="match status" value="5"/>
</dbReference>
<dbReference type="SMART" id="SM00355">
    <property type="entry name" value="ZnF_C2H2"/>
    <property type="match status" value="10"/>
</dbReference>
<keyword evidence="6 13" id="KW-0863">Zinc-finger</keyword>
<evidence type="ECO:0000256" key="12">
    <source>
        <dbReference type="ARBA" id="ARBA00023242"/>
    </source>
</evidence>
<feature type="domain" description="C2H2-type" evidence="15">
    <location>
        <begin position="625"/>
        <end position="652"/>
    </location>
</feature>
<dbReference type="PROSITE" id="PS50157">
    <property type="entry name" value="ZINC_FINGER_C2H2_2"/>
    <property type="match status" value="10"/>
</dbReference>
<dbReference type="EMBL" id="JAATIS010000220">
    <property type="protein sequence ID" value="KAG2468867.1"/>
    <property type="molecule type" value="Genomic_DNA"/>
</dbReference>
<keyword evidence="8" id="KW-0832">Ubl conjugation</keyword>
<evidence type="ECO:0000313" key="16">
    <source>
        <dbReference type="EMBL" id="KAG2468867.1"/>
    </source>
</evidence>
<dbReference type="InterPro" id="IPR013087">
    <property type="entry name" value="Znf_C2H2_type"/>
</dbReference>
<evidence type="ECO:0000256" key="4">
    <source>
        <dbReference type="ARBA" id="ARBA00022723"/>
    </source>
</evidence>
<dbReference type="Pfam" id="PF00096">
    <property type="entry name" value="zf-C2H2"/>
    <property type="match status" value="8"/>
</dbReference>
<evidence type="ECO:0000256" key="7">
    <source>
        <dbReference type="ARBA" id="ARBA00022833"/>
    </source>
</evidence>
<comment type="caution">
    <text evidence="16">The sequence shown here is derived from an EMBL/GenBank/DDBJ whole genome shotgun (WGS) entry which is preliminary data.</text>
</comment>
<evidence type="ECO:0000313" key="17">
    <source>
        <dbReference type="Proteomes" id="UP000886611"/>
    </source>
</evidence>
<keyword evidence="4" id="KW-0479">Metal-binding</keyword>
<dbReference type="InterPro" id="IPR036236">
    <property type="entry name" value="Znf_C2H2_sf"/>
</dbReference>
<feature type="domain" description="C2H2-type" evidence="15">
    <location>
        <begin position="653"/>
        <end position="680"/>
    </location>
</feature>
<dbReference type="FunFam" id="3.30.160.60:FF:002343">
    <property type="entry name" value="Zinc finger protein 33A"/>
    <property type="match status" value="3"/>
</dbReference>
<dbReference type="Gene3D" id="3.30.160.60">
    <property type="entry name" value="Classic Zinc Finger"/>
    <property type="match status" value="9"/>
</dbReference>
<evidence type="ECO:0000256" key="6">
    <source>
        <dbReference type="ARBA" id="ARBA00022771"/>
    </source>
</evidence>
<evidence type="ECO:0000256" key="3">
    <source>
        <dbReference type="ARBA" id="ARBA00022499"/>
    </source>
</evidence>
<evidence type="ECO:0000256" key="10">
    <source>
        <dbReference type="ARBA" id="ARBA00023125"/>
    </source>
</evidence>
<evidence type="ECO:0000256" key="2">
    <source>
        <dbReference type="ARBA" id="ARBA00006991"/>
    </source>
</evidence>
<evidence type="ECO:0000256" key="8">
    <source>
        <dbReference type="ARBA" id="ARBA00022843"/>
    </source>
</evidence>
<accession>A0A8X8BWI0</accession>
<dbReference type="FunFam" id="3.30.160.60:FF:002090">
    <property type="entry name" value="Zinc finger protein 473"/>
    <property type="match status" value="1"/>
</dbReference>
<feature type="region of interest" description="Disordered" evidence="14">
    <location>
        <begin position="42"/>
        <end position="81"/>
    </location>
</feature>
<feature type="domain" description="C2H2-type" evidence="15">
    <location>
        <begin position="541"/>
        <end position="568"/>
    </location>
</feature>
<dbReference type="AlphaFoldDB" id="A0A8X8BWI0"/>
<evidence type="ECO:0000256" key="5">
    <source>
        <dbReference type="ARBA" id="ARBA00022737"/>
    </source>
</evidence>
<dbReference type="InterPro" id="IPR050329">
    <property type="entry name" value="GLI_C2H2-zinc-finger"/>
</dbReference>
<dbReference type="GO" id="GO:0005634">
    <property type="term" value="C:nucleus"/>
    <property type="evidence" value="ECO:0007669"/>
    <property type="project" value="TreeGrafter"/>
</dbReference>
<feature type="domain" description="C2H2-type" evidence="15">
    <location>
        <begin position="569"/>
        <end position="596"/>
    </location>
</feature>